<proteinExistence type="predicted"/>
<accession>A0ABZ1UT13</accession>
<dbReference type="SUPFAM" id="SSF143422">
    <property type="entry name" value="Transposase IS200-like"/>
    <property type="match status" value="1"/>
</dbReference>
<sequence>MDGRRFQETVVPRQPRLLLQGVPLHLIQRGHNREACFFREWDYRVYLDTLGEQARRTECSLHAYVLMTNHVHLLASFRDVHRLPDFIRGLGQQYGQYLNRRRRRCSTVWDGRYRSSPIADGRYLLVCQRYIELNPVRAGIVGRPEDYCWSSYLGNAGVRPDGLLTPHALYSGLGDNPHERYRAYCGLFGQDLSATELKALRRAANGNCVIGNASPQFPGLGSVPAGD</sequence>
<dbReference type="InterPro" id="IPR002686">
    <property type="entry name" value="Transposase_17"/>
</dbReference>
<dbReference type="Proteomes" id="UP000321323">
    <property type="component" value="Chromosome"/>
</dbReference>
<organism evidence="2 3">
    <name type="scientific">[Empedobacter] haloabium</name>
    <dbReference type="NCBI Taxonomy" id="592317"/>
    <lineage>
        <taxon>Bacteria</taxon>
        <taxon>Pseudomonadati</taxon>
        <taxon>Pseudomonadota</taxon>
        <taxon>Betaproteobacteria</taxon>
        <taxon>Burkholderiales</taxon>
        <taxon>Oxalobacteraceae</taxon>
        <taxon>Telluria group</taxon>
        <taxon>Telluria group incertae sedis</taxon>
    </lineage>
</organism>
<gene>
    <name evidence="2" type="ORF">E7V67_009170</name>
</gene>
<protein>
    <submittedName>
        <fullName evidence="2">Transposase</fullName>
    </submittedName>
</protein>
<reference evidence="2 3" key="1">
    <citation type="journal article" date="2019" name="Int. J. Syst. Evol. Microbiol.">
        <title>The Draft Whole-Genome Sequence of the Antibiotic Producer Empedobacter haloabium ATCC 31962 Provides Indications for Its Taxonomic Reclassification.</title>
        <authorList>
            <person name="Miess H."/>
            <person name="Arlt P."/>
            <person name="Apel A.K."/>
            <person name="Weber T."/>
            <person name="Nieselt K."/>
            <person name="Hanssen F."/>
            <person name="Czemmel S."/>
            <person name="Nahnsen S."/>
            <person name="Gross H."/>
        </authorList>
    </citation>
    <scope>NUCLEOTIDE SEQUENCE [LARGE SCALE GENOMIC DNA]</scope>
    <source>
        <strain evidence="2 3">ATCC 31962</strain>
    </source>
</reference>
<dbReference type="PANTHER" id="PTHR34322">
    <property type="entry name" value="TRANSPOSASE, Y1_TNP DOMAIN-CONTAINING"/>
    <property type="match status" value="1"/>
</dbReference>
<feature type="domain" description="Transposase IS200-like" evidence="1">
    <location>
        <begin position="19"/>
        <end position="134"/>
    </location>
</feature>
<evidence type="ECO:0000313" key="2">
    <source>
        <dbReference type="EMBL" id="WUR15258.1"/>
    </source>
</evidence>
<dbReference type="PANTHER" id="PTHR34322:SF2">
    <property type="entry name" value="TRANSPOSASE IS200-LIKE DOMAIN-CONTAINING PROTEIN"/>
    <property type="match status" value="1"/>
</dbReference>
<dbReference type="SMART" id="SM01321">
    <property type="entry name" value="Y1_Tnp"/>
    <property type="match status" value="1"/>
</dbReference>
<dbReference type="Gene3D" id="3.30.70.1290">
    <property type="entry name" value="Transposase IS200-like"/>
    <property type="match status" value="1"/>
</dbReference>
<evidence type="ECO:0000259" key="1">
    <source>
        <dbReference type="SMART" id="SM01321"/>
    </source>
</evidence>
<keyword evidence="3" id="KW-1185">Reference proteome</keyword>
<dbReference type="InterPro" id="IPR036515">
    <property type="entry name" value="Transposase_17_sf"/>
</dbReference>
<name>A0ABZ1UT13_9BURK</name>
<evidence type="ECO:0000313" key="3">
    <source>
        <dbReference type="Proteomes" id="UP000321323"/>
    </source>
</evidence>
<dbReference type="EMBL" id="CP136508">
    <property type="protein sequence ID" value="WUR15258.1"/>
    <property type="molecule type" value="Genomic_DNA"/>
</dbReference>
<dbReference type="Pfam" id="PF01797">
    <property type="entry name" value="Y1_Tnp"/>
    <property type="match status" value="1"/>
</dbReference>